<keyword evidence="11" id="KW-1185">Reference proteome</keyword>
<dbReference type="OrthoDB" id="741455at2"/>
<dbReference type="PANTHER" id="PTHR43711">
    <property type="entry name" value="TWO-COMPONENT HISTIDINE KINASE"/>
    <property type="match status" value="1"/>
</dbReference>
<dbReference type="EMBL" id="SNYV01000013">
    <property type="protein sequence ID" value="TDQ78205.1"/>
    <property type="molecule type" value="Genomic_DNA"/>
</dbReference>
<dbReference type="PROSITE" id="PS50113">
    <property type="entry name" value="PAC"/>
    <property type="match status" value="1"/>
</dbReference>
<organism evidence="10 11">
    <name type="scientific">Sphingobacterium yanglingense</name>
    <dbReference type="NCBI Taxonomy" id="1437280"/>
    <lineage>
        <taxon>Bacteria</taxon>
        <taxon>Pseudomonadati</taxon>
        <taxon>Bacteroidota</taxon>
        <taxon>Sphingobacteriia</taxon>
        <taxon>Sphingobacteriales</taxon>
        <taxon>Sphingobacteriaceae</taxon>
        <taxon>Sphingobacterium</taxon>
    </lineage>
</organism>
<dbReference type="SUPFAM" id="SSF55785">
    <property type="entry name" value="PYP-like sensor domain (PAS domain)"/>
    <property type="match status" value="2"/>
</dbReference>
<dbReference type="AlphaFoldDB" id="A0A4R6WPM1"/>
<dbReference type="Gene3D" id="1.10.287.130">
    <property type="match status" value="1"/>
</dbReference>
<dbReference type="SUPFAM" id="SSF47384">
    <property type="entry name" value="Homodimeric domain of signal transducing histidine kinase"/>
    <property type="match status" value="1"/>
</dbReference>
<dbReference type="CDD" id="cd00130">
    <property type="entry name" value="PAS"/>
    <property type="match status" value="1"/>
</dbReference>
<comment type="catalytic activity">
    <reaction evidence="1">
        <text>ATP + protein L-histidine = ADP + protein N-phospho-L-histidine.</text>
        <dbReference type="EC" id="2.7.13.3"/>
    </reaction>
</comment>
<dbReference type="Pfam" id="PF00512">
    <property type="entry name" value="HisKA"/>
    <property type="match status" value="1"/>
</dbReference>
<dbReference type="InterPro" id="IPR000700">
    <property type="entry name" value="PAS-assoc_C"/>
</dbReference>
<evidence type="ECO:0000256" key="1">
    <source>
        <dbReference type="ARBA" id="ARBA00000085"/>
    </source>
</evidence>
<evidence type="ECO:0000259" key="7">
    <source>
        <dbReference type="PROSITE" id="PS50109"/>
    </source>
</evidence>
<dbReference type="InterPro" id="IPR005467">
    <property type="entry name" value="His_kinase_dom"/>
</dbReference>
<dbReference type="InterPro" id="IPR050736">
    <property type="entry name" value="Sensor_HK_Regulatory"/>
</dbReference>
<dbReference type="InterPro" id="IPR003661">
    <property type="entry name" value="HisK_dim/P_dom"/>
</dbReference>
<dbReference type="PANTHER" id="PTHR43711:SF31">
    <property type="entry name" value="HISTIDINE KINASE"/>
    <property type="match status" value="1"/>
</dbReference>
<dbReference type="PRINTS" id="PR00344">
    <property type="entry name" value="BCTRLSENSOR"/>
</dbReference>
<dbReference type="InterPro" id="IPR004358">
    <property type="entry name" value="Sig_transdc_His_kin-like_C"/>
</dbReference>
<dbReference type="CDD" id="cd00075">
    <property type="entry name" value="HATPase"/>
    <property type="match status" value="1"/>
</dbReference>
<dbReference type="InterPro" id="IPR000014">
    <property type="entry name" value="PAS"/>
</dbReference>
<dbReference type="SMART" id="SM00388">
    <property type="entry name" value="HisKA"/>
    <property type="match status" value="1"/>
</dbReference>
<proteinExistence type="predicted"/>
<keyword evidence="3" id="KW-0597">Phosphoprotein</keyword>
<sequence>MGMILSDAVLLDILSYSSSESVAVYDSDGLRVRFVNKKMLSYWGVRDSVVGTTLGGEEMTVAINWLVQKAKEVWRAGSPFIASAMPMEVYLDGKVETCYFDMELRPFLDTEGNTYALLHCCTISAAVKKEGRGKGEIEKRVLEDLFNTTTDVARLTQANVNTIKSLFANYQDEVQLKEMAKSIFSRIIVREEQLDMALKAANFGTWTLYFDSNRLHWDEITQSLLGFEGVESLDVSVAMEAVVPHDRKSIADIIENAKRPGNGGEYEILFRVNSLKSNSIRWVNSKGKVFFDQDGIPLWLIGVSRDVTDSMLQQEQITTYHHIIAQKEKELRMVIDAAGIGTFSISKNMDEIWFNEHAQKQFGFELGSSLGFKQFLSCFSDKYRKPLHEAFFQLVSNNVPMDMLCEIENVQTKASIWIQLVAIQYLDGQQTYIQGILIDLTQAKEEMQRKLDFISIASHELKTPLTTILTFLQLLSQRYHQFEESKKIEMLGQALDQGGRMKNLIEGFLNVSKLQNGQLELDKSVFNFCDLMEKIKAMYEVIQPNNKLYFNTSSCFLVNADMHKVEGVILNFINNAIKYTPVESSVYVTTFIEGAQCGVTVTDQGLGIPIKDQPYIFDKFYRVNQKGGERIQGFGIGLYISAEIVKQHGGQIGLRSTYGKGAEFWFSLPVHRVIEKISYDVGNLN</sequence>
<reference evidence="10 11" key="1">
    <citation type="submission" date="2019-03" db="EMBL/GenBank/DDBJ databases">
        <title>Genomic Encyclopedia of Archaeal and Bacterial Type Strains, Phase II (KMG-II): from individual species to whole genera.</title>
        <authorList>
            <person name="Goeker M."/>
        </authorList>
    </citation>
    <scope>NUCLEOTIDE SEQUENCE [LARGE SCALE GENOMIC DNA]</scope>
    <source>
        <strain evidence="10 11">DSM 28353</strain>
    </source>
</reference>
<dbReference type="Pfam" id="PF02518">
    <property type="entry name" value="HATPase_c"/>
    <property type="match status" value="1"/>
</dbReference>
<dbReference type="Pfam" id="PF13188">
    <property type="entry name" value="PAS_8"/>
    <property type="match status" value="1"/>
</dbReference>
<dbReference type="Gene3D" id="3.30.565.10">
    <property type="entry name" value="Histidine kinase-like ATPase, C-terminal domain"/>
    <property type="match status" value="1"/>
</dbReference>
<name>A0A4R6WPM1_9SPHI</name>
<evidence type="ECO:0000256" key="5">
    <source>
        <dbReference type="ARBA" id="ARBA00022777"/>
    </source>
</evidence>
<feature type="domain" description="Histidine kinase" evidence="7">
    <location>
        <begin position="456"/>
        <end position="672"/>
    </location>
</feature>
<evidence type="ECO:0000256" key="2">
    <source>
        <dbReference type="ARBA" id="ARBA00012438"/>
    </source>
</evidence>
<comment type="caution">
    <text evidence="10">The sequence shown here is derived from an EMBL/GenBank/DDBJ whole genome shotgun (WGS) entry which is preliminary data.</text>
</comment>
<dbReference type="PROSITE" id="PS50112">
    <property type="entry name" value="PAS"/>
    <property type="match status" value="1"/>
</dbReference>
<dbReference type="Gene3D" id="3.30.450.20">
    <property type="entry name" value="PAS domain"/>
    <property type="match status" value="3"/>
</dbReference>
<dbReference type="GO" id="GO:0000155">
    <property type="term" value="F:phosphorelay sensor kinase activity"/>
    <property type="evidence" value="ECO:0007669"/>
    <property type="project" value="InterPro"/>
</dbReference>
<evidence type="ECO:0000256" key="4">
    <source>
        <dbReference type="ARBA" id="ARBA00022679"/>
    </source>
</evidence>
<dbReference type="SUPFAM" id="SSF55874">
    <property type="entry name" value="ATPase domain of HSP90 chaperone/DNA topoisomerase II/histidine kinase"/>
    <property type="match status" value="1"/>
</dbReference>
<gene>
    <name evidence="10" type="ORF">CLV99_2185</name>
</gene>
<dbReference type="InterPro" id="IPR013655">
    <property type="entry name" value="PAS_fold_3"/>
</dbReference>
<keyword evidence="6" id="KW-0902">Two-component regulatory system</keyword>
<dbReference type="RefSeq" id="WP_133584449.1">
    <property type="nucleotide sequence ID" value="NZ_SNYV01000013.1"/>
</dbReference>
<evidence type="ECO:0000259" key="8">
    <source>
        <dbReference type="PROSITE" id="PS50112"/>
    </source>
</evidence>
<evidence type="ECO:0000313" key="11">
    <source>
        <dbReference type="Proteomes" id="UP000295292"/>
    </source>
</evidence>
<dbReference type="InterPro" id="IPR003594">
    <property type="entry name" value="HATPase_dom"/>
</dbReference>
<dbReference type="SMART" id="SM00091">
    <property type="entry name" value="PAS"/>
    <property type="match status" value="2"/>
</dbReference>
<accession>A0A4R6WPM1</accession>
<evidence type="ECO:0000259" key="9">
    <source>
        <dbReference type="PROSITE" id="PS50113"/>
    </source>
</evidence>
<keyword evidence="5" id="KW-0418">Kinase</keyword>
<keyword evidence="4" id="KW-0808">Transferase</keyword>
<feature type="domain" description="PAS" evidence="8">
    <location>
        <begin position="190"/>
        <end position="261"/>
    </location>
</feature>
<evidence type="ECO:0000313" key="10">
    <source>
        <dbReference type="EMBL" id="TDQ78205.1"/>
    </source>
</evidence>
<dbReference type="InterPro" id="IPR036890">
    <property type="entry name" value="HATPase_C_sf"/>
</dbReference>
<evidence type="ECO:0000256" key="6">
    <source>
        <dbReference type="ARBA" id="ARBA00023012"/>
    </source>
</evidence>
<dbReference type="InterPro" id="IPR035965">
    <property type="entry name" value="PAS-like_dom_sf"/>
</dbReference>
<dbReference type="FunFam" id="3.30.565.10:FF:000006">
    <property type="entry name" value="Sensor histidine kinase WalK"/>
    <property type="match status" value="1"/>
</dbReference>
<feature type="domain" description="PAC" evidence="9">
    <location>
        <begin position="266"/>
        <end position="319"/>
    </location>
</feature>
<dbReference type="Pfam" id="PF08447">
    <property type="entry name" value="PAS_3"/>
    <property type="match status" value="1"/>
</dbReference>
<dbReference type="SMART" id="SM00387">
    <property type="entry name" value="HATPase_c"/>
    <property type="match status" value="1"/>
</dbReference>
<dbReference type="InterPro" id="IPR036097">
    <property type="entry name" value="HisK_dim/P_sf"/>
</dbReference>
<evidence type="ECO:0000256" key="3">
    <source>
        <dbReference type="ARBA" id="ARBA00022553"/>
    </source>
</evidence>
<dbReference type="PROSITE" id="PS50109">
    <property type="entry name" value="HIS_KIN"/>
    <property type="match status" value="1"/>
</dbReference>
<dbReference type="Proteomes" id="UP000295292">
    <property type="component" value="Unassembled WGS sequence"/>
</dbReference>
<dbReference type="EC" id="2.7.13.3" evidence="2"/>
<protein>
    <recommendedName>
        <fullName evidence="2">histidine kinase</fullName>
        <ecNumber evidence="2">2.7.13.3</ecNumber>
    </recommendedName>
</protein>
<dbReference type="CDD" id="cd00082">
    <property type="entry name" value="HisKA"/>
    <property type="match status" value="1"/>
</dbReference>